<feature type="domain" description="HTH luxR-type" evidence="3">
    <location>
        <begin position="142"/>
        <end position="207"/>
    </location>
</feature>
<dbReference type="SMART" id="SM00421">
    <property type="entry name" value="HTH_LUXR"/>
    <property type="match status" value="1"/>
</dbReference>
<dbReference type="GO" id="GO:0003677">
    <property type="term" value="F:DNA binding"/>
    <property type="evidence" value="ECO:0007669"/>
    <property type="project" value="UniProtKB-KW"/>
</dbReference>
<evidence type="ECO:0000256" key="2">
    <source>
        <dbReference type="PROSITE-ProRule" id="PRU00169"/>
    </source>
</evidence>
<keyword evidence="6" id="KW-1185">Reference proteome</keyword>
<accession>A0ABT6LNJ6</accession>
<dbReference type="InterPro" id="IPR000792">
    <property type="entry name" value="Tscrpt_reg_LuxR_C"/>
</dbReference>
<comment type="caution">
    <text evidence="5">The sequence shown here is derived from an EMBL/GenBank/DDBJ whole genome shotgun (WGS) entry which is preliminary data.</text>
</comment>
<dbReference type="InterPro" id="IPR001789">
    <property type="entry name" value="Sig_transdc_resp-reg_receiver"/>
</dbReference>
<organism evidence="5 6">
    <name type="scientific">Streptomyces pseudovenezuelae</name>
    <dbReference type="NCBI Taxonomy" id="67350"/>
    <lineage>
        <taxon>Bacteria</taxon>
        <taxon>Bacillati</taxon>
        <taxon>Actinomycetota</taxon>
        <taxon>Actinomycetes</taxon>
        <taxon>Kitasatosporales</taxon>
        <taxon>Streptomycetaceae</taxon>
        <taxon>Streptomyces</taxon>
        <taxon>Streptomyces aurantiacus group</taxon>
    </lineage>
</organism>
<evidence type="ECO:0000313" key="5">
    <source>
        <dbReference type="EMBL" id="MDH6217891.1"/>
    </source>
</evidence>
<dbReference type="Proteomes" id="UP001160499">
    <property type="component" value="Unassembled WGS sequence"/>
</dbReference>
<dbReference type="InterPro" id="IPR039420">
    <property type="entry name" value="WalR-like"/>
</dbReference>
<dbReference type="InterPro" id="IPR016032">
    <property type="entry name" value="Sig_transdc_resp-reg_C-effctor"/>
</dbReference>
<dbReference type="PANTHER" id="PTHR43214:SF43">
    <property type="entry name" value="TWO-COMPONENT RESPONSE REGULATOR"/>
    <property type="match status" value="1"/>
</dbReference>
<evidence type="ECO:0000256" key="1">
    <source>
        <dbReference type="ARBA" id="ARBA00023125"/>
    </source>
</evidence>
<dbReference type="EMBL" id="JARXVH010000008">
    <property type="protein sequence ID" value="MDH6217891.1"/>
    <property type="molecule type" value="Genomic_DNA"/>
</dbReference>
<feature type="modified residue" description="4-aspartylphosphate" evidence="2">
    <location>
        <position position="52"/>
    </location>
</feature>
<dbReference type="Pfam" id="PF00072">
    <property type="entry name" value="Response_reg"/>
    <property type="match status" value="1"/>
</dbReference>
<protein>
    <submittedName>
        <fullName evidence="5">DNA-binding NarL/FixJ family response regulator</fullName>
    </submittedName>
</protein>
<dbReference type="PROSITE" id="PS50043">
    <property type="entry name" value="HTH_LUXR_2"/>
    <property type="match status" value="1"/>
</dbReference>
<proteinExistence type="predicted"/>
<dbReference type="Gene3D" id="3.40.50.2300">
    <property type="match status" value="1"/>
</dbReference>
<gene>
    <name evidence="5" type="ORF">M2283_005223</name>
</gene>
<keyword evidence="1 5" id="KW-0238">DNA-binding</keyword>
<dbReference type="SUPFAM" id="SSF46894">
    <property type="entry name" value="C-terminal effector domain of the bipartite response regulators"/>
    <property type="match status" value="1"/>
</dbReference>
<dbReference type="Pfam" id="PF00196">
    <property type="entry name" value="GerE"/>
    <property type="match status" value="1"/>
</dbReference>
<evidence type="ECO:0000259" key="4">
    <source>
        <dbReference type="PROSITE" id="PS50110"/>
    </source>
</evidence>
<dbReference type="PROSITE" id="PS50110">
    <property type="entry name" value="RESPONSE_REGULATORY"/>
    <property type="match status" value="1"/>
</dbReference>
<dbReference type="PRINTS" id="PR00038">
    <property type="entry name" value="HTHLUXR"/>
</dbReference>
<dbReference type="RefSeq" id="WP_280878786.1">
    <property type="nucleotide sequence ID" value="NZ_JARXVH010000008.1"/>
</dbReference>
<dbReference type="CDD" id="cd06170">
    <property type="entry name" value="LuxR_C_like"/>
    <property type="match status" value="1"/>
</dbReference>
<name>A0ABT6LNJ6_9ACTN</name>
<dbReference type="PANTHER" id="PTHR43214">
    <property type="entry name" value="TWO-COMPONENT RESPONSE REGULATOR"/>
    <property type="match status" value="1"/>
</dbReference>
<evidence type="ECO:0000259" key="3">
    <source>
        <dbReference type="PROSITE" id="PS50043"/>
    </source>
</evidence>
<reference evidence="5 6" key="1">
    <citation type="submission" date="2023-04" db="EMBL/GenBank/DDBJ databases">
        <title>Forest soil microbial communities from Buena Vista Peninsula, Colon Province, Panama.</title>
        <authorList>
            <person name="Bouskill N."/>
        </authorList>
    </citation>
    <scope>NUCLEOTIDE SEQUENCE [LARGE SCALE GENOMIC DNA]</scope>
    <source>
        <strain evidence="5 6">GGS1</strain>
    </source>
</reference>
<sequence>MSPQTSQIAVVEQHSLVRLGLETLLSGSSMLRVVALAADPAQLPDPAAQRLDVVVYGAPPRTGPSLARTVDVLTRTGRVLVVADFAGWQPVTDALRAGAFGCVSKHAEEEELLRAVETVALGGLHVAPGLADQLHNELRQPAGTPAPALAHREREALRLLATGLTHGQIARRMGLTEATVSTYVKRIRNKLNVRNKADLTRKAIELGLLQEEQFQGSTALASGYSPAA</sequence>
<dbReference type="InterPro" id="IPR011006">
    <property type="entry name" value="CheY-like_superfamily"/>
</dbReference>
<dbReference type="SUPFAM" id="SSF52172">
    <property type="entry name" value="CheY-like"/>
    <property type="match status" value="1"/>
</dbReference>
<feature type="domain" description="Response regulatory" evidence="4">
    <location>
        <begin position="7"/>
        <end position="120"/>
    </location>
</feature>
<evidence type="ECO:0000313" key="6">
    <source>
        <dbReference type="Proteomes" id="UP001160499"/>
    </source>
</evidence>
<keyword evidence="2" id="KW-0597">Phosphoprotein</keyword>